<accession>A0A484BE38</accession>
<gene>
    <name evidence="2" type="ORF">AWZ03_007336</name>
</gene>
<dbReference type="EMBL" id="LSRL02000062">
    <property type="protein sequence ID" value="TDG46260.1"/>
    <property type="molecule type" value="Genomic_DNA"/>
</dbReference>
<dbReference type="Proteomes" id="UP000295192">
    <property type="component" value="Unassembled WGS sequence"/>
</dbReference>
<organism evidence="2 3">
    <name type="scientific">Drosophila navojoa</name>
    <name type="common">Fruit fly</name>
    <dbReference type="NCBI Taxonomy" id="7232"/>
    <lineage>
        <taxon>Eukaryota</taxon>
        <taxon>Metazoa</taxon>
        <taxon>Ecdysozoa</taxon>
        <taxon>Arthropoda</taxon>
        <taxon>Hexapoda</taxon>
        <taxon>Insecta</taxon>
        <taxon>Pterygota</taxon>
        <taxon>Neoptera</taxon>
        <taxon>Endopterygota</taxon>
        <taxon>Diptera</taxon>
        <taxon>Brachycera</taxon>
        <taxon>Muscomorpha</taxon>
        <taxon>Ephydroidea</taxon>
        <taxon>Drosophilidae</taxon>
        <taxon>Drosophila</taxon>
    </lineage>
</organism>
<feature type="transmembrane region" description="Helical" evidence="1">
    <location>
        <begin position="119"/>
        <end position="142"/>
    </location>
</feature>
<sequence>MDLPNEHILDVFLPQTAGDAAVPEHLNEPRNRIGTLELNILQRMALTRELQQHSAMLGAGDGLHNNRIRWDENLPPFIVVRSSPGSKFWHYMPVLILMSSWLFKLTLNMIGVDTQTAGVLGVSYNVHFNILQWLILFASYWYKGFSA</sequence>
<keyword evidence="1" id="KW-0472">Membrane</keyword>
<name>A0A484BE38_DRONA</name>
<reference evidence="2 3" key="1">
    <citation type="journal article" date="2019" name="J. Hered.">
        <title>An Improved Genome Assembly for Drosophila navojoa, the Basal Species in the mojavensis Cluster.</title>
        <authorList>
            <person name="Vanderlinde T."/>
            <person name="Dupim E.G."/>
            <person name="Nazario-Yepiz N.O."/>
            <person name="Carvalho A.B."/>
        </authorList>
    </citation>
    <scope>NUCLEOTIDE SEQUENCE [LARGE SCALE GENOMIC DNA]</scope>
    <source>
        <strain evidence="2">Navoj_Jal97</strain>
        <tissue evidence="2">Whole organism</tissue>
    </source>
</reference>
<feature type="transmembrane region" description="Helical" evidence="1">
    <location>
        <begin position="88"/>
        <end position="107"/>
    </location>
</feature>
<protein>
    <submittedName>
        <fullName evidence="2">Uncharacterized protein</fullName>
    </submittedName>
</protein>
<comment type="caution">
    <text evidence="2">The sequence shown here is derived from an EMBL/GenBank/DDBJ whole genome shotgun (WGS) entry which is preliminary data.</text>
</comment>
<proteinExistence type="predicted"/>
<keyword evidence="1" id="KW-1133">Transmembrane helix</keyword>
<evidence type="ECO:0000313" key="3">
    <source>
        <dbReference type="Proteomes" id="UP000295192"/>
    </source>
</evidence>
<dbReference type="AlphaFoldDB" id="A0A484BE38"/>
<dbReference type="OMA" id="IRWDENL"/>
<evidence type="ECO:0000256" key="1">
    <source>
        <dbReference type="SAM" id="Phobius"/>
    </source>
</evidence>
<keyword evidence="1" id="KW-0812">Transmembrane</keyword>
<keyword evidence="3" id="KW-1185">Reference proteome</keyword>
<evidence type="ECO:0000313" key="2">
    <source>
        <dbReference type="EMBL" id="TDG46260.1"/>
    </source>
</evidence>